<protein>
    <submittedName>
        <fullName evidence="1">Uncharacterized protein</fullName>
    </submittedName>
</protein>
<accession>A0A834MN96</accession>
<dbReference type="EMBL" id="JAACXV010000057">
    <property type="protein sequence ID" value="KAF7285344.1"/>
    <property type="molecule type" value="Genomic_DNA"/>
</dbReference>
<evidence type="ECO:0000313" key="1">
    <source>
        <dbReference type="EMBL" id="KAF7285344.1"/>
    </source>
</evidence>
<organism evidence="1 2">
    <name type="scientific">Rhynchophorus ferrugineus</name>
    <name type="common">Red palm weevil</name>
    <name type="synonym">Curculio ferrugineus</name>
    <dbReference type="NCBI Taxonomy" id="354439"/>
    <lineage>
        <taxon>Eukaryota</taxon>
        <taxon>Metazoa</taxon>
        <taxon>Ecdysozoa</taxon>
        <taxon>Arthropoda</taxon>
        <taxon>Hexapoda</taxon>
        <taxon>Insecta</taxon>
        <taxon>Pterygota</taxon>
        <taxon>Neoptera</taxon>
        <taxon>Endopterygota</taxon>
        <taxon>Coleoptera</taxon>
        <taxon>Polyphaga</taxon>
        <taxon>Cucujiformia</taxon>
        <taxon>Curculionidae</taxon>
        <taxon>Dryophthorinae</taxon>
        <taxon>Rhynchophorus</taxon>
    </lineage>
</organism>
<gene>
    <name evidence="1" type="ORF">GWI33_011134</name>
</gene>
<comment type="caution">
    <text evidence="1">The sequence shown here is derived from an EMBL/GenBank/DDBJ whole genome shotgun (WGS) entry which is preliminary data.</text>
</comment>
<sequence>MRKLFDIRVFVLLCQKINGSLRAVPKRDGLTTKGSHIPPHQAIDRELYRATGSGQQRGLGEVPRLLMSVNAFDTSCLTPDGSIYPRIASDRPVPLLGETVALPGIFQGTVQDEGFEMGPIIRFSVFRLHLLHKKNKRGE</sequence>
<proteinExistence type="predicted"/>
<reference evidence="1" key="1">
    <citation type="submission" date="2020-08" db="EMBL/GenBank/DDBJ databases">
        <title>Genome sequencing and assembly of the red palm weevil Rhynchophorus ferrugineus.</title>
        <authorList>
            <person name="Dias G.B."/>
            <person name="Bergman C.M."/>
            <person name="Manee M."/>
        </authorList>
    </citation>
    <scope>NUCLEOTIDE SEQUENCE</scope>
    <source>
        <strain evidence="1">AA-2017</strain>
        <tissue evidence="1">Whole larva</tissue>
    </source>
</reference>
<dbReference type="Proteomes" id="UP000625711">
    <property type="component" value="Unassembled WGS sequence"/>
</dbReference>
<evidence type="ECO:0000313" key="2">
    <source>
        <dbReference type="Proteomes" id="UP000625711"/>
    </source>
</evidence>
<name>A0A834MN96_RHYFE</name>
<dbReference type="AlphaFoldDB" id="A0A834MN96"/>
<keyword evidence="2" id="KW-1185">Reference proteome</keyword>